<dbReference type="RefSeq" id="WP_344792137.1">
    <property type="nucleotide sequence ID" value="NZ_BAABBV010000001.1"/>
</dbReference>
<dbReference type="PROSITE" id="PS50975">
    <property type="entry name" value="ATP_GRASP"/>
    <property type="match status" value="1"/>
</dbReference>
<gene>
    <name evidence="3" type="ORF">GCM10022286_25110</name>
</gene>
<name>A0ABP7ZMQ4_9MICO</name>
<sequence>MSSALPVADGPAVYAIHENPEWFGVFREAFEAEGVPLVEWLLVDGPLDPLAVPPDGVFWSRISASSHTRGHALSKEYARSVLAWLESNGRRTVNGRAVLELEVSKVAQLAALKRAGIEVPRTVAAIGTAHLVDVARDFHRELAAPFIVKHNQGGKGLSVARFESPDDLEAAIARGDLDEPQDGITLVQEYVPPAEPFITRVEIVGGEFLYAIRADTARGGFQLCPADACAIDPATGKPITPPGATIAPQPGDQLFSLREGFRHPIIDQYLAFTRANGIEIAGIEFIETADGRLVTYDVNTNTNYNAAVEAVAPDSGARAIARYLGGLLADASAGRLAQSGHPAR</sequence>
<dbReference type="Proteomes" id="UP001415169">
    <property type="component" value="Unassembled WGS sequence"/>
</dbReference>
<evidence type="ECO:0000259" key="2">
    <source>
        <dbReference type="PROSITE" id="PS50975"/>
    </source>
</evidence>
<evidence type="ECO:0000256" key="1">
    <source>
        <dbReference type="PROSITE-ProRule" id="PRU00409"/>
    </source>
</evidence>
<dbReference type="InterPro" id="IPR013651">
    <property type="entry name" value="ATP-grasp_RimK-type"/>
</dbReference>
<dbReference type="InterPro" id="IPR011761">
    <property type="entry name" value="ATP-grasp"/>
</dbReference>
<comment type="caution">
    <text evidence="3">The sequence shown here is derived from an EMBL/GenBank/DDBJ whole genome shotgun (WGS) entry which is preliminary data.</text>
</comment>
<feature type="domain" description="ATP-grasp" evidence="2">
    <location>
        <begin position="109"/>
        <end position="328"/>
    </location>
</feature>
<dbReference type="SUPFAM" id="SSF56059">
    <property type="entry name" value="Glutathione synthetase ATP-binding domain-like"/>
    <property type="match status" value="1"/>
</dbReference>
<protein>
    <submittedName>
        <fullName evidence="3">Glutathione synthase</fullName>
    </submittedName>
</protein>
<dbReference type="PANTHER" id="PTHR21621:SF0">
    <property type="entry name" value="BETA-CITRYLGLUTAMATE SYNTHASE B-RELATED"/>
    <property type="match status" value="1"/>
</dbReference>
<dbReference type="PANTHER" id="PTHR21621">
    <property type="entry name" value="RIBOSOMAL PROTEIN S6 MODIFICATION PROTEIN"/>
    <property type="match status" value="1"/>
</dbReference>
<organism evidence="3 4">
    <name type="scientific">Gryllotalpicola daejeonensis</name>
    <dbReference type="NCBI Taxonomy" id="993087"/>
    <lineage>
        <taxon>Bacteria</taxon>
        <taxon>Bacillati</taxon>
        <taxon>Actinomycetota</taxon>
        <taxon>Actinomycetes</taxon>
        <taxon>Micrococcales</taxon>
        <taxon>Microbacteriaceae</taxon>
        <taxon>Gryllotalpicola</taxon>
    </lineage>
</organism>
<keyword evidence="1" id="KW-0067">ATP-binding</keyword>
<dbReference type="Gene3D" id="3.30.1490.20">
    <property type="entry name" value="ATP-grasp fold, A domain"/>
    <property type="match status" value="1"/>
</dbReference>
<dbReference type="InterPro" id="IPR013815">
    <property type="entry name" value="ATP_grasp_subdomain_1"/>
</dbReference>
<dbReference type="Pfam" id="PF08443">
    <property type="entry name" value="RimK"/>
    <property type="match status" value="1"/>
</dbReference>
<reference evidence="3" key="1">
    <citation type="journal article" date="2014" name="Int. J. Syst. Evol. Microbiol.">
        <title>Complete genome of a new Firmicutes species belonging to the dominant human colonic microbiota ('Ruminococcus bicirculans') reveals two chromosomes and a selective capacity to utilize plant glucans.</title>
        <authorList>
            <consortium name="NISC Comparative Sequencing Program"/>
            <person name="Wegmann U."/>
            <person name="Louis P."/>
            <person name="Goesmann A."/>
            <person name="Henrissat B."/>
            <person name="Duncan S.H."/>
            <person name="Flint H.J."/>
        </authorList>
    </citation>
    <scope>NUCLEOTIDE SEQUENCE</scope>
    <source>
        <strain evidence="3">JCM 17590</strain>
    </source>
</reference>
<accession>A0ABP7ZMQ4</accession>
<dbReference type="EMBL" id="BAABBV010000001">
    <property type="protein sequence ID" value="GAA4163939.1"/>
    <property type="molecule type" value="Genomic_DNA"/>
</dbReference>
<keyword evidence="4" id="KW-1185">Reference proteome</keyword>
<reference evidence="3" key="2">
    <citation type="submission" date="2023-12" db="EMBL/GenBank/DDBJ databases">
        <authorList>
            <person name="Sun Q."/>
            <person name="Inoue M."/>
        </authorList>
    </citation>
    <scope>NUCLEOTIDE SEQUENCE</scope>
    <source>
        <strain evidence="3">JCM 17590</strain>
    </source>
</reference>
<keyword evidence="1" id="KW-0547">Nucleotide-binding</keyword>
<proteinExistence type="predicted"/>
<evidence type="ECO:0000313" key="3">
    <source>
        <dbReference type="EMBL" id="GAA4163939.1"/>
    </source>
</evidence>
<evidence type="ECO:0000313" key="4">
    <source>
        <dbReference type="Proteomes" id="UP001415169"/>
    </source>
</evidence>